<name>A0AC61NGZ0_9BACT</name>
<reference evidence="1" key="1">
    <citation type="submission" date="2021-08" db="EMBL/GenBank/DDBJ databases">
        <title>Novel anaerobic bacterium isolated from sea squirt in East Sea, Republic of Korea.</title>
        <authorList>
            <person name="Nguyen T.H."/>
            <person name="Li Z."/>
            <person name="Lee Y.-J."/>
            <person name="Ko J."/>
            <person name="Kim S.-G."/>
        </authorList>
    </citation>
    <scope>NUCLEOTIDE SEQUENCE</scope>
    <source>
        <strain evidence="1">KCTC 25031</strain>
    </source>
</reference>
<evidence type="ECO:0000313" key="2">
    <source>
        <dbReference type="Proteomes" id="UP000826212"/>
    </source>
</evidence>
<dbReference type="EC" id="4.3.3.7" evidence="1"/>
<dbReference type="EMBL" id="CP081303">
    <property type="protein sequence ID" value="QZE14920.1"/>
    <property type="molecule type" value="Genomic_DNA"/>
</dbReference>
<dbReference type="Proteomes" id="UP000826212">
    <property type="component" value="Chromosome"/>
</dbReference>
<organism evidence="1 2">
    <name type="scientific">Halosquirtibacter laminarini</name>
    <dbReference type="NCBI Taxonomy" id="3374600"/>
    <lineage>
        <taxon>Bacteria</taxon>
        <taxon>Pseudomonadati</taxon>
        <taxon>Bacteroidota</taxon>
        <taxon>Bacteroidia</taxon>
        <taxon>Marinilabiliales</taxon>
        <taxon>Prolixibacteraceae</taxon>
        <taxon>Halosquirtibacter</taxon>
    </lineage>
</organism>
<proteinExistence type="predicted"/>
<accession>A0AC61NGZ0</accession>
<evidence type="ECO:0000313" key="1">
    <source>
        <dbReference type="EMBL" id="QZE14920.1"/>
    </source>
</evidence>
<keyword evidence="1" id="KW-0456">Lyase</keyword>
<protein>
    <submittedName>
        <fullName evidence="1">4-hydroxy-tetrahydrodipicolinate synthase</fullName>
        <ecNumber evidence="1">4.3.3.7</ecNumber>
    </submittedName>
</protein>
<keyword evidence="2" id="KW-1185">Reference proteome</keyword>
<sequence length="295" mass="32006">MSHLVKGAGVALVTPFDEENQVCYTSLSKLVEYQIENGADYLVVLGTTAEAATLDSEEQKKVLQFVIKQNGGRLPIVLGLGGNNTTAVCLTIQNTDFTGIDAILSVTPYYNKPSQQGLVAHFKEIEKVSPVPIILYNVPSRTGVDLSTESILTLANYSTKIIAVKDGAGSLDKCMHVTKKAPAHFIYLSGDDKNTLPLLSVGAQGVISVAMNATPKSMSGLVHYAMEGKYNEALEIQYRLLSFMEWIFEEGNPTGIKAALHSIGILQNCLRLPLIPASEALYEKIEEAINHHNIL</sequence>
<gene>
    <name evidence="1" type="primary">dapA</name>
    <name evidence="1" type="ORF">K4L44_03525</name>
</gene>